<dbReference type="Proteomes" id="UP000197277">
    <property type="component" value="Unassembled WGS sequence"/>
</dbReference>
<feature type="transmembrane region" description="Helical" evidence="1">
    <location>
        <begin position="299"/>
        <end position="318"/>
    </location>
</feature>
<dbReference type="EMBL" id="NIRR01000017">
    <property type="protein sequence ID" value="OWP62983.1"/>
    <property type="molecule type" value="Genomic_DNA"/>
</dbReference>
<evidence type="ECO:0000313" key="3">
    <source>
        <dbReference type="Proteomes" id="UP000197277"/>
    </source>
</evidence>
<feature type="transmembrane region" description="Helical" evidence="1">
    <location>
        <begin position="195"/>
        <end position="226"/>
    </location>
</feature>
<keyword evidence="1" id="KW-0812">Transmembrane</keyword>
<comment type="caution">
    <text evidence="2">The sequence shown here is derived from an EMBL/GenBank/DDBJ whole genome shotgun (WGS) entry which is preliminary data.</text>
</comment>
<feature type="transmembrane region" description="Helical" evidence="1">
    <location>
        <begin position="155"/>
        <end position="174"/>
    </location>
</feature>
<organism evidence="2 3">
    <name type="scientific">Hymenobacter amundsenii</name>
    <dbReference type="NCBI Taxonomy" id="2006685"/>
    <lineage>
        <taxon>Bacteria</taxon>
        <taxon>Pseudomonadati</taxon>
        <taxon>Bacteroidota</taxon>
        <taxon>Cytophagia</taxon>
        <taxon>Cytophagales</taxon>
        <taxon>Hymenobacteraceae</taxon>
        <taxon>Hymenobacter</taxon>
    </lineage>
</organism>
<feature type="transmembrane region" description="Helical" evidence="1">
    <location>
        <begin position="393"/>
        <end position="411"/>
    </location>
</feature>
<feature type="transmembrane region" description="Helical" evidence="1">
    <location>
        <begin position="330"/>
        <end position="350"/>
    </location>
</feature>
<dbReference type="AlphaFoldDB" id="A0A246FN01"/>
<feature type="transmembrane region" description="Helical" evidence="1">
    <location>
        <begin position="125"/>
        <end position="143"/>
    </location>
</feature>
<reference evidence="2 3" key="1">
    <citation type="submission" date="2017-06" db="EMBL/GenBank/DDBJ databases">
        <title>Hymenobacter amundsenii sp. nov. isolated from regoliths in Antarctica.</title>
        <authorList>
            <person name="Sedlacek I."/>
            <person name="Kralova S."/>
            <person name="Pantucek R."/>
            <person name="Svec P."/>
            <person name="Holochova P."/>
            <person name="Stankova E."/>
            <person name="Vrbovska V."/>
            <person name="Busse H.-J."/>
        </authorList>
    </citation>
    <scope>NUCLEOTIDE SEQUENCE [LARGE SCALE GENOMIC DNA]</scope>
    <source>
        <strain evidence="2 3">CCM 8682</strain>
    </source>
</reference>
<feature type="transmembrane region" description="Helical" evidence="1">
    <location>
        <begin position="362"/>
        <end position="381"/>
    </location>
</feature>
<accession>A0A246FN01</accession>
<feature type="transmembrane region" description="Helical" evidence="1">
    <location>
        <begin position="246"/>
        <end position="265"/>
    </location>
</feature>
<feature type="transmembrane region" description="Helical" evidence="1">
    <location>
        <begin position="96"/>
        <end position="118"/>
    </location>
</feature>
<name>A0A246FN01_9BACT</name>
<keyword evidence="1" id="KW-0472">Membrane</keyword>
<keyword evidence="1" id="KW-1133">Transmembrane helix</keyword>
<dbReference type="RefSeq" id="WP_088464583.1">
    <property type="nucleotide sequence ID" value="NZ_NIRR01000017.1"/>
</dbReference>
<evidence type="ECO:0000256" key="1">
    <source>
        <dbReference type="SAM" id="Phobius"/>
    </source>
</evidence>
<evidence type="ECO:0000313" key="2">
    <source>
        <dbReference type="EMBL" id="OWP62983.1"/>
    </source>
</evidence>
<protein>
    <recommendedName>
        <fullName evidence="4">Glycosyltransferase RgtA/B/C/D-like domain-containing protein</fullName>
    </recommendedName>
</protein>
<keyword evidence="3" id="KW-1185">Reference proteome</keyword>
<sequence length="484" mass="54324">MKTRYLLPLLVLFVALDLAYTGWENYQMPLDGDLARIVLPAPECRPVLSDPFGWAVLTRHAVYVAPNRFFAHAAMVAYFKSVPFGLQRLMSPISSVYAACGLFSALVQALLLFVLGLYASGSARLGRRFWLVVALLVPLFQSAGYHNQMGIIDNAVTYTFFYAFPLALLLLFYWPFYQAARGAARFRPRWWQYGLLLALALLLSFNGPIIPGVVAVLNTGICLYWLARQWQATGGNIAAVGQRVPWPAFSLLLLFGGLCLYSLYIGQFELESRDITIPLAERYRRLPTGLNETFFRRPALAIVLGAVLLNTLLIGRVLPATAEGRRLRRLLGWLGLFAAAYMLLLPLGGYREYRPFIIRRDSIMPVLLGLMALYAATTYYVAAHLAGRARGWYLGWVGALCLFYTVSDNIWRYPTNACQRQALETLAQARTPTVQLPESCPVLAWQPITNYAESEVQAHLLDYWGITWGKRLFQQPPGQGADSR</sequence>
<evidence type="ECO:0008006" key="4">
    <source>
        <dbReference type="Google" id="ProtNLM"/>
    </source>
</evidence>
<dbReference type="OrthoDB" id="870007at2"/>
<gene>
    <name evidence="2" type="ORF">CDA63_11405</name>
</gene>
<proteinExistence type="predicted"/>